<dbReference type="InterPro" id="IPR052927">
    <property type="entry name" value="DCC_oxidoreductase"/>
</dbReference>
<feature type="signal peptide" evidence="1">
    <location>
        <begin position="1"/>
        <end position="15"/>
    </location>
</feature>
<sequence length="309" mass="34456">MKAVLMMITLRCAAALVPRTGIAKPVNLFTARESRPVVLYDGTCPRCNAWVNFLLEHDTGSSLRYAAIGSPVGQALMDHVGLPRDADAVLLVDREQYYLRSEAFLKILERTNLARYASLGWLVPRPVRDALLRANRERFGESEQCFVEALDDRFVSSLPPSGGFFRDDDRPILVFDGSCPLCSAWVDFVVSRNVDVRFAAAQTAAGRALKDFARADRDVLVLVARDRAFENADAVFELCARASDPLITTSATLLRRLLPAPARAAIFDLVSKRRRLLHLPPRSDRFCRVSDPDKADRFLLDLDHLALAL</sequence>
<evidence type="ECO:0008006" key="3">
    <source>
        <dbReference type="Google" id="ProtNLM"/>
    </source>
</evidence>
<accession>A0A7S0TA94</accession>
<dbReference type="GO" id="GO:0015035">
    <property type="term" value="F:protein-disulfide reductase activity"/>
    <property type="evidence" value="ECO:0007669"/>
    <property type="project" value="InterPro"/>
</dbReference>
<dbReference type="InterPro" id="IPR007263">
    <property type="entry name" value="DCC1-like"/>
</dbReference>
<name>A0A7S0TA94_9STRA</name>
<dbReference type="PANTHER" id="PTHR33639">
    <property type="entry name" value="THIOL-DISULFIDE OXIDOREDUCTASE DCC"/>
    <property type="match status" value="1"/>
</dbReference>
<dbReference type="AlphaFoldDB" id="A0A7S0TA94"/>
<proteinExistence type="predicted"/>
<organism evidence="2">
    <name type="scientific">Chrysocystis fragilis</name>
    <dbReference type="NCBI Taxonomy" id="1411660"/>
    <lineage>
        <taxon>Eukaryota</taxon>
        <taxon>Sar</taxon>
        <taxon>Stramenopiles</taxon>
        <taxon>Ochrophyta</taxon>
        <taxon>Pelagophyceae</taxon>
        <taxon>Sarcinochrysidales</taxon>
        <taxon>Chrysocystaceae</taxon>
        <taxon>Chrysocystis</taxon>
    </lineage>
</organism>
<feature type="chain" id="PRO_5030666495" description="DUF393 domain-containing protein" evidence="1">
    <location>
        <begin position="16"/>
        <end position="309"/>
    </location>
</feature>
<evidence type="ECO:0000256" key="1">
    <source>
        <dbReference type="SAM" id="SignalP"/>
    </source>
</evidence>
<keyword evidence="1" id="KW-0732">Signal</keyword>
<gene>
    <name evidence="2" type="ORF">CFRA1165_LOCUS35</name>
</gene>
<dbReference type="EMBL" id="HBFH01000057">
    <property type="protein sequence ID" value="CAD8730346.1"/>
    <property type="molecule type" value="Transcribed_RNA"/>
</dbReference>
<dbReference type="PANTHER" id="PTHR33639:SF2">
    <property type="entry name" value="DUF393 DOMAIN-CONTAINING PROTEIN"/>
    <property type="match status" value="1"/>
</dbReference>
<evidence type="ECO:0000313" key="2">
    <source>
        <dbReference type="EMBL" id="CAD8730346.1"/>
    </source>
</evidence>
<reference evidence="2" key="1">
    <citation type="submission" date="2021-01" db="EMBL/GenBank/DDBJ databases">
        <authorList>
            <person name="Corre E."/>
            <person name="Pelletier E."/>
            <person name="Niang G."/>
            <person name="Scheremetjew M."/>
            <person name="Finn R."/>
            <person name="Kale V."/>
            <person name="Holt S."/>
            <person name="Cochrane G."/>
            <person name="Meng A."/>
            <person name="Brown T."/>
            <person name="Cohen L."/>
        </authorList>
    </citation>
    <scope>NUCLEOTIDE SEQUENCE</scope>
    <source>
        <strain evidence="2">CCMP3189</strain>
    </source>
</reference>
<protein>
    <recommendedName>
        <fullName evidence="3">DUF393 domain-containing protein</fullName>
    </recommendedName>
</protein>
<dbReference type="Pfam" id="PF04134">
    <property type="entry name" value="DCC1-like"/>
    <property type="match status" value="2"/>
</dbReference>